<feature type="transmembrane region" description="Helical" evidence="1">
    <location>
        <begin position="174"/>
        <end position="201"/>
    </location>
</feature>
<gene>
    <name evidence="3" type="ORF">H9Y04_05105</name>
</gene>
<keyword evidence="1" id="KW-1133">Transmembrane helix</keyword>
<proteinExistence type="predicted"/>
<name>A0ABR7S8Y5_9ACTN</name>
<keyword evidence="4" id="KW-1185">Reference proteome</keyword>
<accession>A0ABR7S8Y5</accession>
<evidence type="ECO:0000313" key="4">
    <source>
        <dbReference type="Proteomes" id="UP000642284"/>
    </source>
</evidence>
<organism evidence="3 4">
    <name type="scientific">Streptomyces polyasparticus</name>
    <dbReference type="NCBI Taxonomy" id="2767826"/>
    <lineage>
        <taxon>Bacteria</taxon>
        <taxon>Bacillati</taxon>
        <taxon>Actinomycetota</taxon>
        <taxon>Actinomycetes</taxon>
        <taxon>Kitasatosporales</taxon>
        <taxon>Streptomycetaceae</taxon>
        <taxon>Streptomyces</taxon>
    </lineage>
</organism>
<protein>
    <recommendedName>
        <fullName evidence="2">DUF7847 domain-containing protein</fullName>
    </recommendedName>
</protein>
<evidence type="ECO:0000313" key="3">
    <source>
        <dbReference type="EMBL" id="MBC9711946.1"/>
    </source>
</evidence>
<keyword evidence="1" id="KW-0812">Transmembrane</keyword>
<feature type="transmembrane region" description="Helical" evidence="1">
    <location>
        <begin position="263"/>
        <end position="292"/>
    </location>
</feature>
<dbReference type="InterPro" id="IPR057169">
    <property type="entry name" value="DUF7847"/>
</dbReference>
<evidence type="ECO:0000256" key="1">
    <source>
        <dbReference type="SAM" id="Phobius"/>
    </source>
</evidence>
<dbReference type="EMBL" id="JACTVJ010000004">
    <property type="protein sequence ID" value="MBC9711946.1"/>
    <property type="molecule type" value="Genomic_DNA"/>
</dbReference>
<keyword evidence="1" id="KW-0472">Membrane</keyword>
<dbReference type="Proteomes" id="UP000642284">
    <property type="component" value="Unassembled WGS sequence"/>
</dbReference>
<comment type="caution">
    <text evidence="3">The sequence shown here is derived from an EMBL/GenBank/DDBJ whole genome shotgun (WGS) entry which is preliminary data.</text>
</comment>
<reference evidence="3 4" key="1">
    <citation type="submission" date="2020-08" db="EMBL/GenBank/DDBJ databases">
        <title>Genemic of Streptomyces polyaspartic.</title>
        <authorList>
            <person name="Liu W."/>
        </authorList>
    </citation>
    <scope>NUCLEOTIDE SEQUENCE [LARGE SCALE GENOMIC DNA]</scope>
    <source>
        <strain evidence="3 4">TRM66268-LWL</strain>
    </source>
</reference>
<dbReference type="Pfam" id="PF25231">
    <property type="entry name" value="DUF7847"/>
    <property type="match status" value="1"/>
</dbReference>
<feature type="transmembrane region" description="Helical" evidence="1">
    <location>
        <begin position="47"/>
        <end position="66"/>
    </location>
</feature>
<evidence type="ECO:0000259" key="2">
    <source>
        <dbReference type="Pfam" id="PF25231"/>
    </source>
</evidence>
<feature type="transmembrane region" description="Helical" evidence="1">
    <location>
        <begin position="144"/>
        <end position="168"/>
    </location>
</feature>
<feature type="transmembrane region" description="Helical" evidence="1">
    <location>
        <begin position="86"/>
        <end position="106"/>
    </location>
</feature>
<feature type="transmembrane region" description="Helical" evidence="1">
    <location>
        <begin position="221"/>
        <end position="243"/>
    </location>
</feature>
<feature type="domain" description="DUF7847" evidence="2">
    <location>
        <begin position="46"/>
        <end position="291"/>
    </location>
</feature>
<dbReference type="RefSeq" id="WP_187812450.1">
    <property type="nucleotide sequence ID" value="NZ_JACTVJ010000004.1"/>
</dbReference>
<feature type="transmembrane region" description="Helical" evidence="1">
    <location>
        <begin position="20"/>
        <end position="40"/>
    </location>
</feature>
<sequence length="314" mass="32798">MPHPGWAPLAPDTPAPPKPGVIPLAPLSLGDCFGALAGLVRGYWRPLLVLGATIYGIAYTLTYTASTAAVLSLGSDDPFIDLDQGLSGALIVSVTLLLLLAMALHFTADAMAGALAPAVLREAVLGRPAPTADIRRQAVRRTPALLGATALTTLACAAPVVAVLWLTLMSGPMTLLLLLLVLPFLVWFWTRCSLAPAVVVLEGAGPMTALRRSFRLVRGSWWRVFGIQLLMGAIGLATATVLVMPFELLGSAAPSAAGDGVEFTLGLLLLLPTIAGALVTTLLSRLTVALLYTDQRIRREGLAPALAEAAYSPR</sequence>